<evidence type="ECO:0000313" key="6">
    <source>
        <dbReference type="Proteomes" id="UP000886689"/>
    </source>
</evidence>
<dbReference type="Pfam" id="PF01553">
    <property type="entry name" value="Acyltransferase"/>
    <property type="match status" value="1"/>
</dbReference>
<evidence type="ECO:0000256" key="2">
    <source>
        <dbReference type="ARBA" id="ARBA00022679"/>
    </source>
</evidence>
<evidence type="ECO:0000313" key="5">
    <source>
        <dbReference type="EMBL" id="MBK8525288.1"/>
    </source>
</evidence>
<dbReference type="EMBL" id="JADJUC010000028">
    <property type="protein sequence ID" value="MBK8525288.1"/>
    <property type="molecule type" value="Genomic_DNA"/>
</dbReference>
<dbReference type="PANTHER" id="PTHR10434:SF9">
    <property type="entry name" value="PHOSPHOLIPID_GLYCEROL ACYLTRANSFERASE DOMAIN-CONTAINING PROTEIN"/>
    <property type="match status" value="1"/>
</dbReference>
<proteinExistence type="predicted"/>
<protein>
    <submittedName>
        <fullName evidence="5">1-acyl-sn-glycerol-3-phosphate acyltransferase</fullName>
    </submittedName>
</protein>
<evidence type="ECO:0000256" key="1">
    <source>
        <dbReference type="ARBA" id="ARBA00005189"/>
    </source>
</evidence>
<dbReference type="SUPFAM" id="SSF69593">
    <property type="entry name" value="Glycerol-3-phosphate (1)-acyltransferase"/>
    <property type="match status" value="1"/>
</dbReference>
<name>A0A9D7K315_9PROT</name>
<evidence type="ECO:0000256" key="3">
    <source>
        <dbReference type="ARBA" id="ARBA00023315"/>
    </source>
</evidence>
<accession>A0A9D7K315</accession>
<organism evidence="5 6">
    <name type="scientific">Candidatus Proximibacter danicus</name>
    <dbReference type="NCBI Taxonomy" id="2954365"/>
    <lineage>
        <taxon>Bacteria</taxon>
        <taxon>Pseudomonadati</taxon>
        <taxon>Pseudomonadota</taxon>
        <taxon>Betaproteobacteria</taxon>
        <taxon>Candidatus Proximibacter</taxon>
    </lineage>
</organism>
<comment type="caution">
    <text evidence="5">The sequence shown here is derived from an EMBL/GenBank/DDBJ whole genome shotgun (WGS) entry which is preliminary data.</text>
</comment>
<dbReference type="PANTHER" id="PTHR10434">
    <property type="entry name" value="1-ACYL-SN-GLYCEROL-3-PHOSPHATE ACYLTRANSFERASE"/>
    <property type="match status" value="1"/>
</dbReference>
<feature type="domain" description="Phospholipid/glycerol acyltransferase" evidence="4">
    <location>
        <begin position="28"/>
        <end position="137"/>
    </location>
</feature>
<keyword evidence="3 5" id="KW-0012">Acyltransferase</keyword>
<gene>
    <name evidence="5" type="ORF">IPL58_15380</name>
</gene>
<comment type="pathway">
    <text evidence="1">Lipid metabolism.</text>
</comment>
<dbReference type="Proteomes" id="UP000886689">
    <property type="component" value="Unassembled WGS sequence"/>
</dbReference>
<keyword evidence="2" id="KW-0808">Transferase</keyword>
<dbReference type="SMART" id="SM00563">
    <property type="entry name" value="PlsC"/>
    <property type="match status" value="1"/>
</dbReference>
<dbReference type="GO" id="GO:0003841">
    <property type="term" value="F:1-acylglycerol-3-phosphate O-acyltransferase activity"/>
    <property type="evidence" value="ECO:0007669"/>
    <property type="project" value="TreeGrafter"/>
</dbReference>
<sequence length="185" mass="20968">MAATVSGFLLRLIGWKAVWIPPPSPKSVIIAYPHTSNWDFPITMLWRFAIGFPMHWVGKQSMFENPLGGLFKRWGGVPVDRSRASGFIDQLLVEYGKRETFHLTIAAEGTRSKTDHLKSGFYRLALAANVPVGLGFIDYRQKAIGIERWLVLTGDREIDLDALRDYYAEKTGRRPAQAGEIRFKD</sequence>
<evidence type="ECO:0000259" key="4">
    <source>
        <dbReference type="SMART" id="SM00563"/>
    </source>
</evidence>
<dbReference type="InterPro" id="IPR002123">
    <property type="entry name" value="Plipid/glycerol_acylTrfase"/>
</dbReference>
<dbReference type="AlphaFoldDB" id="A0A9D7K315"/>
<dbReference type="GO" id="GO:0006654">
    <property type="term" value="P:phosphatidic acid biosynthetic process"/>
    <property type="evidence" value="ECO:0007669"/>
    <property type="project" value="TreeGrafter"/>
</dbReference>
<reference evidence="5" key="1">
    <citation type="submission" date="2020-10" db="EMBL/GenBank/DDBJ databases">
        <title>Connecting structure to function with the recovery of over 1000 high-quality activated sludge metagenome-assembled genomes encoding full-length rRNA genes using long-read sequencing.</title>
        <authorList>
            <person name="Singleton C.M."/>
            <person name="Petriglieri F."/>
            <person name="Kristensen J.M."/>
            <person name="Kirkegaard R.H."/>
            <person name="Michaelsen T.Y."/>
            <person name="Andersen M.H."/>
            <person name="Karst S.M."/>
            <person name="Dueholm M.S."/>
            <person name="Nielsen P.H."/>
            <person name="Albertsen M."/>
        </authorList>
    </citation>
    <scope>NUCLEOTIDE SEQUENCE</scope>
    <source>
        <strain evidence="5">Hirt_18-Q3-R61-65_BATAC.395</strain>
    </source>
</reference>